<accession>A0A1B6KLQ5</accession>
<sequence length="236" mass="27056">MCFCYEDMESRYEESDLEGGSRLGLPKKWSKEGLKAVSLVTSEPPEKDYLKELEIVKENLKTAKLDMEEATVKAATTMLYMEESAYFWHLHMPSTNFVKMQDSEVQTENDESARRYRLSTAVQTFNPVNKKKMSQTAPIEMSTSCVFASEWDLYDTYRRLSYEDEEAELDYEDLDIEIYGAEVSLQRQSLTSEVSSLSVSNELQPIIASRKANIQANKVMKLPEFHYAVAVEGVRG</sequence>
<proteinExistence type="predicted"/>
<protein>
    <submittedName>
        <fullName evidence="1">Uncharacterized protein</fullName>
    </submittedName>
</protein>
<dbReference type="AlphaFoldDB" id="A0A1B6KLQ5"/>
<organism evidence="1">
    <name type="scientific">Graphocephala atropunctata</name>
    <dbReference type="NCBI Taxonomy" id="36148"/>
    <lineage>
        <taxon>Eukaryota</taxon>
        <taxon>Metazoa</taxon>
        <taxon>Ecdysozoa</taxon>
        <taxon>Arthropoda</taxon>
        <taxon>Hexapoda</taxon>
        <taxon>Insecta</taxon>
        <taxon>Pterygota</taxon>
        <taxon>Neoptera</taxon>
        <taxon>Paraneoptera</taxon>
        <taxon>Hemiptera</taxon>
        <taxon>Auchenorrhyncha</taxon>
        <taxon>Membracoidea</taxon>
        <taxon>Cicadellidae</taxon>
        <taxon>Cicadellinae</taxon>
        <taxon>Cicadellini</taxon>
        <taxon>Graphocephala</taxon>
    </lineage>
</organism>
<evidence type="ECO:0000313" key="1">
    <source>
        <dbReference type="EMBL" id="JAT12379.1"/>
    </source>
</evidence>
<gene>
    <name evidence="1" type="ORF">g.5848</name>
</gene>
<reference evidence="1" key="1">
    <citation type="submission" date="2015-11" db="EMBL/GenBank/DDBJ databases">
        <title>De novo transcriptome assembly of four potential Pierce s Disease insect vectors from Arizona vineyards.</title>
        <authorList>
            <person name="Tassone E.E."/>
        </authorList>
    </citation>
    <scope>NUCLEOTIDE SEQUENCE</scope>
</reference>
<name>A0A1B6KLQ5_9HEMI</name>
<dbReference type="EMBL" id="GEBQ01027598">
    <property type="protein sequence ID" value="JAT12379.1"/>
    <property type="molecule type" value="Transcribed_RNA"/>
</dbReference>